<organism evidence="1">
    <name type="scientific">Rhipicephalus pulchellus</name>
    <name type="common">Yellow backed tick</name>
    <name type="synonym">Dermacentor pulchellus</name>
    <dbReference type="NCBI Taxonomy" id="72859"/>
    <lineage>
        <taxon>Eukaryota</taxon>
        <taxon>Metazoa</taxon>
        <taxon>Ecdysozoa</taxon>
        <taxon>Arthropoda</taxon>
        <taxon>Chelicerata</taxon>
        <taxon>Arachnida</taxon>
        <taxon>Acari</taxon>
        <taxon>Parasitiformes</taxon>
        <taxon>Ixodida</taxon>
        <taxon>Ixodoidea</taxon>
        <taxon>Ixodidae</taxon>
        <taxon>Rhipicephalinae</taxon>
        <taxon>Rhipicephalus</taxon>
        <taxon>Rhipicephalus</taxon>
    </lineage>
</organism>
<protein>
    <submittedName>
        <fullName evidence="1">Putative group i salivary lipocalin</fullName>
    </submittedName>
</protein>
<dbReference type="InterPro" id="IPR012674">
    <property type="entry name" value="Calycin"/>
</dbReference>
<sequence>MDEQHIVSILIVVFSISEPVRSISSSHKSFLESHRPFATYNVSLFMNTTERIWTLNSTQNSSVWCRNDEVANTTSNKVYFNRSFIDGGGRWVIQEYEGELVNVIPSIMLVGLQGTDASTIEQLVYASAAYDCGVFSVLKLNVPLGFPAEEWYDLRVRNSSISNFTQKCKDQFNTAVKQKPTITIYNDTCQSL</sequence>
<accession>L7LR91</accession>
<dbReference type="Gene3D" id="2.40.128.20">
    <property type="match status" value="1"/>
</dbReference>
<reference evidence="1" key="2">
    <citation type="journal article" date="2015" name="J. Proteomics">
        <title>Sexual differences in the sialomes of the zebra tick, Rhipicephalus pulchellus.</title>
        <authorList>
            <person name="Tan A.W."/>
            <person name="Francischetti I.M."/>
            <person name="Slovak M."/>
            <person name="Kini R.M."/>
            <person name="Ribeiro J.M."/>
        </authorList>
    </citation>
    <scope>NUCLEOTIDE SEQUENCE</scope>
    <source>
        <tissue evidence="1">Salivary gland</tissue>
    </source>
</reference>
<proteinExistence type="evidence at transcript level"/>
<reference evidence="1" key="1">
    <citation type="submission" date="2012-11" db="EMBL/GenBank/DDBJ databases">
        <authorList>
            <person name="Lucero-Rivera Y.E."/>
            <person name="Tovar-Ramirez D."/>
        </authorList>
    </citation>
    <scope>NUCLEOTIDE SEQUENCE</scope>
    <source>
        <tissue evidence="1">Salivary gland</tissue>
    </source>
</reference>
<dbReference type="EMBL" id="GACK01010997">
    <property type="protein sequence ID" value="JAA54037.1"/>
    <property type="molecule type" value="mRNA"/>
</dbReference>
<dbReference type="AlphaFoldDB" id="L7LR91"/>
<evidence type="ECO:0000313" key="1">
    <source>
        <dbReference type="EMBL" id="JAA54037.1"/>
    </source>
</evidence>
<name>L7LR91_RHIPC</name>